<feature type="non-terminal residue" evidence="1">
    <location>
        <position position="1"/>
    </location>
</feature>
<dbReference type="EMBL" id="BARV01028559">
    <property type="protein sequence ID" value="GAI35008.1"/>
    <property type="molecule type" value="Genomic_DNA"/>
</dbReference>
<accession>X1MUS9</accession>
<evidence type="ECO:0000313" key="1">
    <source>
        <dbReference type="EMBL" id="GAI35008.1"/>
    </source>
</evidence>
<gene>
    <name evidence="1" type="ORF">S06H3_45694</name>
</gene>
<proteinExistence type="predicted"/>
<name>X1MUS9_9ZZZZ</name>
<reference evidence="1" key="1">
    <citation type="journal article" date="2014" name="Front. Microbiol.">
        <title>High frequency of phylogenetically diverse reductive dehalogenase-homologous genes in deep subseafloor sedimentary metagenomes.</title>
        <authorList>
            <person name="Kawai M."/>
            <person name="Futagami T."/>
            <person name="Toyoda A."/>
            <person name="Takaki Y."/>
            <person name="Nishi S."/>
            <person name="Hori S."/>
            <person name="Arai W."/>
            <person name="Tsubouchi T."/>
            <person name="Morono Y."/>
            <person name="Uchiyama I."/>
            <person name="Ito T."/>
            <person name="Fujiyama A."/>
            <person name="Inagaki F."/>
            <person name="Takami H."/>
        </authorList>
    </citation>
    <scope>NUCLEOTIDE SEQUENCE</scope>
    <source>
        <strain evidence="1">Expedition CK06-06</strain>
    </source>
</reference>
<sequence>AETVWKVKQDNPYDNNQTLKALSQPWPQNCCLLLDLIIPGENDNTVKNDVYLKVTNLNFQLGLNKITESTPYYINLNDVTLGSNNFTRCKELYLQTFSDGESSAMILPTSVYLPNISCVLAQNALLPDGTTTISDKLSELNLQLENCDVTLQIEGNYDVKKTLPNGDIKSENINLNQMINLKIGNRNNSYIVAQLNDLYDEDNKFCNDNLPFLLPPVGAEAKFSLLLTNGSKKIVLKEETKSLKLNIDGQTVLEYYGLP</sequence>
<comment type="caution">
    <text evidence="1">The sequence shown here is derived from an EMBL/GenBank/DDBJ whole genome shotgun (WGS) entry which is preliminary data.</text>
</comment>
<feature type="non-terminal residue" evidence="1">
    <location>
        <position position="259"/>
    </location>
</feature>
<organism evidence="1">
    <name type="scientific">marine sediment metagenome</name>
    <dbReference type="NCBI Taxonomy" id="412755"/>
    <lineage>
        <taxon>unclassified sequences</taxon>
        <taxon>metagenomes</taxon>
        <taxon>ecological metagenomes</taxon>
    </lineage>
</organism>
<protein>
    <submittedName>
        <fullName evidence="1">Uncharacterized protein</fullName>
    </submittedName>
</protein>
<dbReference type="AlphaFoldDB" id="X1MUS9"/>